<reference evidence="4" key="1">
    <citation type="journal article" date="2014" name="Int. J. Syst. Evol. Microbiol.">
        <title>Complete genome of a new Firmicutes species belonging to the dominant human colonic microbiota ('Ruminococcus bicirculans') reveals two chromosomes and a selective capacity to utilize plant glucans.</title>
        <authorList>
            <consortium name="NISC Comparative Sequencing Program"/>
            <person name="Wegmann U."/>
            <person name="Louis P."/>
            <person name="Goesmann A."/>
            <person name="Henrissat B."/>
            <person name="Duncan S.H."/>
            <person name="Flint H.J."/>
        </authorList>
    </citation>
    <scope>NUCLEOTIDE SEQUENCE</scope>
    <source>
        <strain evidence="4">NBRC 103855</strain>
    </source>
</reference>
<feature type="transmembrane region" description="Helical" evidence="3">
    <location>
        <begin position="25"/>
        <end position="44"/>
    </location>
</feature>
<keyword evidence="2" id="KW-0813">Transport</keyword>
<comment type="caution">
    <text evidence="4">The sequence shown here is derived from an EMBL/GenBank/DDBJ whole genome shotgun (WGS) entry which is preliminary data.</text>
</comment>
<feature type="transmembrane region" description="Helical" evidence="3">
    <location>
        <begin position="107"/>
        <end position="127"/>
    </location>
</feature>
<feature type="transmembrane region" description="Helical" evidence="3">
    <location>
        <begin position="222"/>
        <end position="240"/>
    </location>
</feature>
<reference evidence="4" key="2">
    <citation type="submission" date="2023-01" db="EMBL/GenBank/DDBJ databases">
        <title>Draft genome sequence of Devosia yakushimensis strain NBRC 103855.</title>
        <authorList>
            <person name="Sun Q."/>
            <person name="Mori K."/>
        </authorList>
    </citation>
    <scope>NUCLEOTIDE SEQUENCE</scope>
    <source>
        <strain evidence="4">NBRC 103855</strain>
    </source>
</reference>
<protein>
    <submittedName>
        <fullName evidence="4">Sugar ABC transporter permease</fullName>
    </submittedName>
</protein>
<dbReference type="EMBL" id="BSNG01000001">
    <property type="protein sequence ID" value="GLQ11255.1"/>
    <property type="molecule type" value="Genomic_DNA"/>
</dbReference>
<proteinExistence type="inferred from homology"/>
<gene>
    <name evidence="4" type="ORF">GCM10007913_31870</name>
</gene>
<keyword evidence="5" id="KW-1185">Reference proteome</keyword>
<name>A0ABQ5UHI0_9HYPH</name>
<dbReference type="RefSeq" id="WP_284392552.1">
    <property type="nucleotide sequence ID" value="NZ_BSNG01000001.1"/>
</dbReference>
<feature type="transmembrane region" description="Helical" evidence="3">
    <location>
        <begin position="133"/>
        <end position="154"/>
    </location>
</feature>
<keyword evidence="3" id="KW-0472">Membrane</keyword>
<keyword evidence="3" id="KW-0812">Transmembrane</keyword>
<evidence type="ECO:0000313" key="4">
    <source>
        <dbReference type="EMBL" id="GLQ11255.1"/>
    </source>
</evidence>
<organism evidence="4 5">
    <name type="scientific">Devosia yakushimensis</name>
    <dbReference type="NCBI Taxonomy" id="470028"/>
    <lineage>
        <taxon>Bacteria</taxon>
        <taxon>Pseudomonadati</taxon>
        <taxon>Pseudomonadota</taxon>
        <taxon>Alphaproteobacteria</taxon>
        <taxon>Hyphomicrobiales</taxon>
        <taxon>Devosiaceae</taxon>
        <taxon>Devosia</taxon>
    </lineage>
</organism>
<dbReference type="PANTHER" id="PTHR30413">
    <property type="entry name" value="INNER MEMBRANE TRANSPORT PERMEASE"/>
    <property type="match status" value="1"/>
</dbReference>
<dbReference type="PANTHER" id="PTHR30413:SF10">
    <property type="entry name" value="CAPSULE POLYSACCHARIDE EXPORT INNER-MEMBRANE PROTEIN CTRC"/>
    <property type="match status" value="1"/>
</dbReference>
<evidence type="ECO:0000256" key="1">
    <source>
        <dbReference type="ARBA" id="ARBA00007783"/>
    </source>
</evidence>
<accession>A0ABQ5UHI0</accession>
<keyword evidence="3" id="KW-1133">Transmembrane helix</keyword>
<comment type="similarity">
    <text evidence="1">Belongs to the ABC-2 integral membrane protein family.</text>
</comment>
<evidence type="ECO:0000313" key="5">
    <source>
        <dbReference type="Proteomes" id="UP001161406"/>
    </source>
</evidence>
<dbReference type="Proteomes" id="UP001161406">
    <property type="component" value="Unassembled WGS sequence"/>
</dbReference>
<evidence type="ECO:0000256" key="2">
    <source>
        <dbReference type="ARBA" id="ARBA00022448"/>
    </source>
</evidence>
<evidence type="ECO:0000256" key="3">
    <source>
        <dbReference type="SAM" id="Phobius"/>
    </source>
</evidence>
<sequence length="251" mass="28303">MLSVAVRFLRISYLEAKSEYQGTKLGLAWVPVSTLIFTAMLALVFHHSDTSNQVDFFLYVLAGYVLWDFISDSISGSVDIIQKRLEFAVHNNLTLFGLFLKILADRLFIYAMDVALLVICVVLLKWSALGIHLLLFAPFVFIIMVASLSLSYIVNLITIYHPDMSLLIKTAVRFVFFASPIFWVADDADGIRGLLGTYNPAAYFLSMSRQVFGIEPLAGHKWLIATLFTLILAVIAMITYRRTQGFVRNLK</sequence>